<dbReference type="Pfam" id="PF25790">
    <property type="entry name" value="BCD1"/>
    <property type="match status" value="1"/>
</dbReference>
<dbReference type="GeneID" id="63719842"/>
<evidence type="ECO:0000256" key="9">
    <source>
        <dbReference type="ARBA" id="ARBA00049654"/>
    </source>
</evidence>
<dbReference type="GO" id="GO:0000492">
    <property type="term" value="P:box C/D snoRNP assembly"/>
    <property type="evidence" value="ECO:0007669"/>
    <property type="project" value="TreeGrafter"/>
</dbReference>
<evidence type="ECO:0000256" key="2">
    <source>
        <dbReference type="ARBA" id="ARBA00022517"/>
    </source>
</evidence>
<accession>A0A151GDQ5</accession>
<dbReference type="CDD" id="cd23023">
    <property type="entry name" value="zf-HIT_BCD1"/>
    <property type="match status" value="1"/>
</dbReference>
<keyword evidence="17" id="KW-1185">Reference proteome</keyword>
<comment type="similarity">
    <text evidence="9">Belongs to the BCD1 family.</text>
</comment>
<dbReference type="SUPFAM" id="SSF144232">
    <property type="entry name" value="HIT/MYND zinc finger-like"/>
    <property type="match status" value="1"/>
</dbReference>
<comment type="function">
    <text evidence="8">Required for box C/D snoRNAs accumulation involved in snoRNA processing, snoRNA transport to the nucleolus and ribosome biogenesis.</text>
</comment>
<dbReference type="PANTHER" id="PTHR13483">
    <property type="entry name" value="BOX C_D SNORNA PROTEIN 1-RELATED"/>
    <property type="match status" value="1"/>
</dbReference>
<dbReference type="STRING" id="98403.A0A151GDQ5"/>
<evidence type="ECO:0000256" key="5">
    <source>
        <dbReference type="ARBA" id="ARBA00022771"/>
    </source>
</evidence>
<dbReference type="InterPro" id="IPR007529">
    <property type="entry name" value="Znf_HIT"/>
</dbReference>
<feature type="domain" description="HIT-type" evidence="15">
    <location>
        <begin position="10"/>
        <end position="44"/>
    </location>
</feature>
<reference evidence="16 17" key="1">
    <citation type="journal article" date="2016" name="Sci. Rep.">
        <title>Insights into Adaptations to a Near-Obligate Nematode Endoparasitic Lifestyle from the Finished Genome of Drechmeria coniospora.</title>
        <authorList>
            <person name="Zhang L."/>
            <person name="Zhou Z."/>
            <person name="Guo Q."/>
            <person name="Fokkens L."/>
            <person name="Miskei M."/>
            <person name="Pocsi I."/>
            <person name="Zhang W."/>
            <person name="Chen M."/>
            <person name="Wang L."/>
            <person name="Sun Y."/>
            <person name="Donzelli B.G."/>
            <person name="Gibson D.M."/>
            <person name="Nelson D.R."/>
            <person name="Luo J.G."/>
            <person name="Rep M."/>
            <person name="Liu H."/>
            <person name="Yang S."/>
            <person name="Wang J."/>
            <person name="Krasnoff S.B."/>
            <person name="Xu Y."/>
            <person name="Molnar I."/>
            <person name="Lin M."/>
        </authorList>
    </citation>
    <scope>NUCLEOTIDE SEQUENCE [LARGE SCALE GENOMIC DNA]</scope>
    <source>
        <strain evidence="16 17">ARSEF 6962</strain>
    </source>
</reference>
<dbReference type="RefSeq" id="XP_040654589.1">
    <property type="nucleotide sequence ID" value="XM_040804485.1"/>
</dbReference>
<evidence type="ECO:0000256" key="7">
    <source>
        <dbReference type="ARBA" id="ARBA00022843"/>
    </source>
</evidence>
<dbReference type="PROSITE" id="PS51083">
    <property type="entry name" value="ZF_HIT"/>
    <property type="match status" value="1"/>
</dbReference>
<dbReference type="FunCoup" id="A0A151GDQ5">
    <property type="interactions" value="105"/>
</dbReference>
<keyword evidence="2" id="KW-0690">Ribosome biogenesis</keyword>
<dbReference type="AlphaFoldDB" id="A0A151GDQ5"/>
<keyword evidence="4" id="KW-0479">Metal-binding</keyword>
<dbReference type="Gene3D" id="3.30.60.190">
    <property type="match status" value="1"/>
</dbReference>
<evidence type="ECO:0000256" key="3">
    <source>
        <dbReference type="ARBA" id="ARBA00022553"/>
    </source>
</evidence>
<evidence type="ECO:0000259" key="15">
    <source>
        <dbReference type="PROSITE" id="PS51083"/>
    </source>
</evidence>
<name>A0A151GDQ5_DRECN</name>
<dbReference type="FunFam" id="3.30.60.190:FF:000001">
    <property type="entry name" value="box C/D snoRNA protein 1"/>
    <property type="match status" value="1"/>
</dbReference>
<keyword evidence="6" id="KW-0862">Zinc</keyword>
<gene>
    <name evidence="16" type="ORF">DCS_07199</name>
</gene>
<dbReference type="Pfam" id="PF04438">
    <property type="entry name" value="zf-HIT"/>
    <property type="match status" value="1"/>
</dbReference>
<feature type="region of interest" description="Disordered" evidence="14">
    <location>
        <begin position="332"/>
        <end position="471"/>
    </location>
</feature>
<feature type="compositionally biased region" description="Acidic residues" evidence="14">
    <location>
        <begin position="401"/>
        <end position="424"/>
    </location>
</feature>
<keyword evidence="1" id="KW-1017">Isopeptide bond</keyword>
<dbReference type="PANTHER" id="PTHR13483:SF11">
    <property type="entry name" value="ZINC FINGER HIT DOMAIN-CONTAINING PROTEIN 3"/>
    <property type="match status" value="1"/>
</dbReference>
<dbReference type="GO" id="GO:0000463">
    <property type="term" value="P:maturation of LSU-rRNA from tricistronic rRNA transcript (SSU-rRNA, 5.8S rRNA, LSU-rRNA)"/>
    <property type="evidence" value="ECO:0007669"/>
    <property type="project" value="TreeGrafter"/>
</dbReference>
<protein>
    <recommendedName>
        <fullName evidence="11">Box C/D snoRNA protein 1</fullName>
    </recommendedName>
    <alternativeName>
        <fullName evidence="12">Zinc finger HIT domain-containing protein 6</fullName>
    </alternativeName>
</protein>
<feature type="region of interest" description="Disordered" evidence="14">
    <location>
        <begin position="231"/>
        <end position="256"/>
    </location>
</feature>
<evidence type="ECO:0000313" key="16">
    <source>
        <dbReference type="EMBL" id="KYK55237.1"/>
    </source>
</evidence>
<proteinExistence type="inferred from homology"/>
<feature type="compositionally biased region" description="Polar residues" evidence="14">
    <location>
        <begin position="241"/>
        <end position="255"/>
    </location>
</feature>
<dbReference type="EMBL" id="LAYC01000003">
    <property type="protein sequence ID" value="KYK55237.1"/>
    <property type="molecule type" value="Genomic_DNA"/>
</dbReference>
<evidence type="ECO:0000313" key="17">
    <source>
        <dbReference type="Proteomes" id="UP000076580"/>
    </source>
</evidence>
<keyword evidence="3" id="KW-0597">Phosphoprotein</keyword>
<keyword evidence="5 13" id="KW-0863">Zinc-finger</keyword>
<dbReference type="GO" id="GO:0070761">
    <property type="term" value="C:pre-snoRNP complex"/>
    <property type="evidence" value="ECO:0007669"/>
    <property type="project" value="TreeGrafter"/>
</dbReference>
<sequence length="471" mass="52183">MSDPLLTTLCSICHVSEPKYKCPRCGIQTCSLGCITKHKSWSECNGERDPTAYVPKSKLRTVGGIDHDYNFLHGLGLSVERAERVLVRDKGLVQPQELRPRTVEQTQWKTGRDGRKRKVAVTKVLHESKERRFERCLAQRLRFLNVQVECAPTGLSRQKENKTTFNRKTGMINWQVEWVLWHDERSQADETRPTAARVLSKVLEDVPLYLAYEAATHDTGEQPRGARRIEAPQAAPGSAWSFGTDSTQEPSTGCWTSHHGADVGSCWPSERDDKLRKQFSFFLAGAPGRADRPSTVAALDEGACLRDILSNTRVREFPTVFVLKAGESVPAGFILGPKESIPRRQSATARHDGPETGANKTQRPAKRRKTDEAGLGEDEAGSGGNGVDGESKGAIAAGTQAEEEDGELKSSDDDDGDDGDDDDSTSSSASTASDAEHEQQEQQQQQQQQQHQEEEEEEEEEEKKEKQEARG</sequence>
<evidence type="ECO:0000256" key="11">
    <source>
        <dbReference type="ARBA" id="ARBA00068630"/>
    </source>
</evidence>
<feature type="compositionally biased region" description="Low complexity" evidence="14">
    <location>
        <begin position="441"/>
        <end position="450"/>
    </location>
</feature>
<dbReference type="Proteomes" id="UP000076580">
    <property type="component" value="Chromosome 03"/>
</dbReference>
<dbReference type="GO" id="GO:0008270">
    <property type="term" value="F:zinc ion binding"/>
    <property type="evidence" value="ECO:0007669"/>
    <property type="project" value="UniProtKB-UniRule"/>
</dbReference>
<evidence type="ECO:0000256" key="4">
    <source>
        <dbReference type="ARBA" id="ARBA00022723"/>
    </source>
</evidence>
<dbReference type="InParanoid" id="A0A151GDQ5"/>
<keyword evidence="7" id="KW-0832">Ubl conjugation</keyword>
<evidence type="ECO:0000256" key="13">
    <source>
        <dbReference type="PROSITE-ProRule" id="PRU00453"/>
    </source>
</evidence>
<evidence type="ECO:0000256" key="14">
    <source>
        <dbReference type="SAM" id="MobiDB-lite"/>
    </source>
</evidence>
<organism evidence="16 17">
    <name type="scientific">Drechmeria coniospora</name>
    <name type="common">Nematophagous fungus</name>
    <name type="synonym">Meria coniospora</name>
    <dbReference type="NCBI Taxonomy" id="98403"/>
    <lineage>
        <taxon>Eukaryota</taxon>
        <taxon>Fungi</taxon>
        <taxon>Dikarya</taxon>
        <taxon>Ascomycota</taxon>
        <taxon>Pezizomycotina</taxon>
        <taxon>Sordariomycetes</taxon>
        <taxon>Hypocreomycetidae</taxon>
        <taxon>Hypocreales</taxon>
        <taxon>Ophiocordycipitaceae</taxon>
        <taxon>Drechmeria</taxon>
    </lineage>
</organism>
<comment type="caution">
    <text evidence="16">The sequence shown here is derived from an EMBL/GenBank/DDBJ whole genome shotgun (WGS) entry which is preliminary data.</text>
</comment>
<evidence type="ECO:0000256" key="1">
    <source>
        <dbReference type="ARBA" id="ARBA00022499"/>
    </source>
</evidence>
<dbReference type="InterPro" id="IPR051639">
    <property type="entry name" value="BCD1"/>
</dbReference>
<comment type="subunit">
    <text evidence="10">Interacts with FBL, SNU13, NOP58, NUFIP1, RUVBL1, RUVBL2 and TAF9. Interacts (via HIT-type zinc finger) with the RUVBL1/RUVBL2 complex in the presence of ADP.</text>
</comment>
<evidence type="ECO:0000256" key="6">
    <source>
        <dbReference type="ARBA" id="ARBA00022833"/>
    </source>
</evidence>
<dbReference type="GO" id="GO:0048254">
    <property type="term" value="P:snoRNA localization"/>
    <property type="evidence" value="ECO:0007669"/>
    <property type="project" value="TreeGrafter"/>
</dbReference>
<evidence type="ECO:0000256" key="12">
    <source>
        <dbReference type="ARBA" id="ARBA00077531"/>
    </source>
</evidence>
<feature type="compositionally biased region" description="Acidic residues" evidence="14">
    <location>
        <begin position="453"/>
        <end position="462"/>
    </location>
</feature>
<dbReference type="GO" id="GO:0005634">
    <property type="term" value="C:nucleus"/>
    <property type="evidence" value="ECO:0007669"/>
    <property type="project" value="TreeGrafter"/>
</dbReference>
<dbReference type="InterPro" id="IPR057721">
    <property type="entry name" value="BCD1_alpha/beta"/>
</dbReference>
<evidence type="ECO:0000256" key="10">
    <source>
        <dbReference type="ARBA" id="ARBA00061949"/>
    </source>
</evidence>
<evidence type="ECO:0000256" key="8">
    <source>
        <dbReference type="ARBA" id="ARBA00049598"/>
    </source>
</evidence>